<keyword evidence="3" id="KW-1185">Reference proteome</keyword>
<feature type="compositionally biased region" description="Polar residues" evidence="1">
    <location>
        <begin position="58"/>
        <end position="76"/>
    </location>
</feature>
<feature type="region of interest" description="Disordered" evidence="1">
    <location>
        <begin position="1023"/>
        <end position="1098"/>
    </location>
</feature>
<feature type="region of interest" description="Disordered" evidence="1">
    <location>
        <begin position="1259"/>
        <end position="1283"/>
    </location>
</feature>
<feature type="compositionally biased region" description="Basic residues" evidence="1">
    <location>
        <begin position="496"/>
        <end position="506"/>
    </location>
</feature>
<dbReference type="EMBL" id="JAWDGP010001541">
    <property type="protein sequence ID" value="KAK3790409.1"/>
    <property type="molecule type" value="Genomic_DNA"/>
</dbReference>
<feature type="compositionally biased region" description="Basic and acidic residues" evidence="1">
    <location>
        <begin position="1036"/>
        <end position="1069"/>
    </location>
</feature>
<feature type="compositionally biased region" description="Low complexity" evidence="1">
    <location>
        <begin position="1148"/>
        <end position="1158"/>
    </location>
</feature>
<protein>
    <submittedName>
        <fullName evidence="2">Uncharacterized protein</fullName>
    </submittedName>
</protein>
<feature type="region of interest" description="Disordered" evidence="1">
    <location>
        <begin position="1144"/>
        <end position="1163"/>
    </location>
</feature>
<feature type="region of interest" description="Disordered" evidence="1">
    <location>
        <begin position="677"/>
        <end position="706"/>
    </location>
</feature>
<feature type="compositionally biased region" description="Polar residues" evidence="1">
    <location>
        <begin position="907"/>
        <end position="930"/>
    </location>
</feature>
<feature type="compositionally biased region" description="Polar residues" evidence="1">
    <location>
        <begin position="1268"/>
        <end position="1281"/>
    </location>
</feature>
<dbReference type="Proteomes" id="UP001283361">
    <property type="component" value="Unassembled WGS sequence"/>
</dbReference>
<feature type="compositionally biased region" description="Polar residues" evidence="1">
    <location>
        <begin position="679"/>
        <end position="700"/>
    </location>
</feature>
<feature type="region of interest" description="Disordered" evidence="1">
    <location>
        <begin position="492"/>
        <end position="519"/>
    </location>
</feature>
<comment type="caution">
    <text evidence="2">The sequence shown here is derived from an EMBL/GenBank/DDBJ whole genome shotgun (WGS) entry which is preliminary data.</text>
</comment>
<organism evidence="2 3">
    <name type="scientific">Elysia crispata</name>
    <name type="common">lettuce slug</name>
    <dbReference type="NCBI Taxonomy" id="231223"/>
    <lineage>
        <taxon>Eukaryota</taxon>
        <taxon>Metazoa</taxon>
        <taxon>Spiralia</taxon>
        <taxon>Lophotrochozoa</taxon>
        <taxon>Mollusca</taxon>
        <taxon>Gastropoda</taxon>
        <taxon>Heterobranchia</taxon>
        <taxon>Euthyneura</taxon>
        <taxon>Panpulmonata</taxon>
        <taxon>Sacoglossa</taxon>
        <taxon>Placobranchoidea</taxon>
        <taxon>Plakobranchidae</taxon>
        <taxon>Elysia</taxon>
    </lineage>
</organism>
<feature type="region of interest" description="Disordered" evidence="1">
    <location>
        <begin position="426"/>
        <end position="452"/>
    </location>
</feature>
<proteinExistence type="predicted"/>
<name>A0AAE1E135_9GAST</name>
<feature type="region of interest" description="Disordered" evidence="1">
    <location>
        <begin position="725"/>
        <end position="748"/>
    </location>
</feature>
<feature type="region of interest" description="Disordered" evidence="1">
    <location>
        <begin position="461"/>
        <end position="480"/>
    </location>
</feature>
<feature type="compositionally biased region" description="Polar residues" evidence="1">
    <location>
        <begin position="390"/>
        <end position="407"/>
    </location>
</feature>
<feature type="compositionally biased region" description="Low complexity" evidence="1">
    <location>
        <begin position="374"/>
        <end position="389"/>
    </location>
</feature>
<feature type="region of interest" description="Disordered" evidence="1">
    <location>
        <begin position="1"/>
        <end position="87"/>
    </location>
</feature>
<feature type="region of interest" description="Disordered" evidence="1">
    <location>
        <begin position="346"/>
        <end position="413"/>
    </location>
</feature>
<feature type="compositionally biased region" description="Low complexity" evidence="1">
    <location>
        <begin position="464"/>
        <end position="475"/>
    </location>
</feature>
<feature type="compositionally biased region" description="Low complexity" evidence="1">
    <location>
        <begin position="239"/>
        <end position="250"/>
    </location>
</feature>
<gene>
    <name evidence="2" type="ORF">RRG08_014878</name>
</gene>
<feature type="compositionally biased region" description="Polar residues" evidence="1">
    <location>
        <begin position="725"/>
        <end position="738"/>
    </location>
</feature>
<feature type="region of interest" description="Disordered" evidence="1">
    <location>
        <begin position="622"/>
        <end position="655"/>
    </location>
</feature>
<evidence type="ECO:0000256" key="1">
    <source>
        <dbReference type="SAM" id="MobiDB-lite"/>
    </source>
</evidence>
<feature type="compositionally biased region" description="Low complexity" evidence="1">
    <location>
        <begin position="739"/>
        <end position="748"/>
    </location>
</feature>
<sequence length="1401" mass="152186">MISSKKRRQGSSVPSNPEAYSRTLPRPSDIARNLATPTYPSSSPYSSSSSSSAHHHQQPIQESLSNSRQTPVSLGMTSYGPGKHGIRAVANPYDDLSLYTSQINAVHKPEIRSGDSNQAYRGRVSATSGGYFGYNKPVEPSGQYGFNKHSAPSPRDYDGRFGYNQKSPGSIDTRGYYGYNKPAKNDTVPSGYFGYPKSNETEPKAHYGYNKSTVSDSTFSGKYEPRRSKSAKAKPSKEPPSSMPQQVSSSGGYSMTLPWSSRYGKPREPLEGDTFPSDPPSGAGNPSHYIQTQTANLHYGFIYEGHTHCPSPISGDNSYQRYSGEEYNNAGCQALSAPVAVGTGPSNHLHQFVTSTPKHRREAPQPPEFEDHSFTTSSPSSFSTPSSSSGEHTATFPASFSRAGSSPQAPPHLHIRCDLASRFHGDEMADQQRSQSMSPRVFRNPKGGPGQATADLVVRETKTPPASSSSAYDPPTLENLMGNMYDFQRQLQTGGRSHHKPKKGHDPRHQGSIPAPPKQAGLAATLNYHQQLRKELGMPQSSSPVPVPCSSMAAPFKFQQHHHLSDSNIPSTTAPVASSNVISSDFSGQYNNSTFDREIGLLTTLAYDGNSRRFQDAFQNLHGHHNSTPHLPSASSTTQPVFEDQPLFGSDPNLLRKNRQQGFDTFYDNIFFGPPLGSKKTSNSNQPTANATFLPSNPVTRTGGYHLEDDTSRFLAQFDSQPGSVYTQASRSSSDLPTSASAFSPFQQSQNHAELRDWGIAPAASMAPPVSSSLANFPFPTPGGESYYSSTNLQGLCTLPRTSHSVPQLTGPGGPTRTISLAQKEPSYEEITNITPAPGKDTTSRSASMQIHPDITNPHLERPRTKNFPIPEVMHGFAPLASSGNTCTPLAAQNGSLLTYQPSVLSHPSISSGMGPSQNSDEQTFSSHQPELSPFDRPRTGKIPTSDLDLAIINPSQREYSTGKNQVNQVSLTNQNRAVQPGSARPGSIKAKSERLPGSVSDRAHRFEQKACAQGETKRKTGIPTFTFVRLRSKNAKTEKQVNKTKEKSKSKREVRDLDRSFEKEEKSRSGNFESDNDSSRDSFGFSPTPADNLDGGSKTHHGVYGLFSFPKSSFPTHPTAAMVSSPSAAAAAAATSAKSSIPMLTFSSSRSSSSPPRLRMSNPEDAVSKEAAFLAVTGSDVTAVAPARGQQTFSMHETGTGSVDVDSFSDFLLASGSSHNYHLFSRRKKPLPASELPVAQSVQRCIINDRIRSSIPGRSFTVGIESPPTSLTNQPYTNPKESNRTKYRFLNINHSKVKKNPKNLRLLNHDDYVLNNLALPAGFILLLHSARHTSVFTSISTGAGNDPRPVSLLLITPRFELDDSTRVPLCAHVQSGFVYRILALEYFLKLEDDSELYIVV</sequence>
<evidence type="ECO:0000313" key="3">
    <source>
        <dbReference type="Proteomes" id="UP001283361"/>
    </source>
</evidence>
<feature type="region of interest" description="Disordered" evidence="1">
    <location>
        <begin position="972"/>
        <end position="1004"/>
    </location>
</feature>
<feature type="region of interest" description="Disordered" evidence="1">
    <location>
        <begin position="907"/>
        <end position="945"/>
    </location>
</feature>
<feature type="compositionally biased region" description="Polar residues" evidence="1">
    <location>
        <begin position="628"/>
        <end position="640"/>
    </location>
</feature>
<accession>A0AAE1E135</accession>
<evidence type="ECO:0000313" key="2">
    <source>
        <dbReference type="EMBL" id="KAK3790409.1"/>
    </source>
</evidence>
<feature type="region of interest" description="Disordered" evidence="1">
    <location>
        <begin position="141"/>
        <end position="289"/>
    </location>
</feature>
<reference evidence="2" key="1">
    <citation type="journal article" date="2023" name="G3 (Bethesda)">
        <title>A reference genome for the long-term kleptoplast-retaining sea slug Elysia crispata morphotype clarki.</title>
        <authorList>
            <person name="Eastman K.E."/>
            <person name="Pendleton A.L."/>
            <person name="Shaikh M.A."/>
            <person name="Suttiyut T."/>
            <person name="Ogas R."/>
            <person name="Tomko P."/>
            <person name="Gavelis G."/>
            <person name="Widhalm J.R."/>
            <person name="Wisecaver J.H."/>
        </authorList>
    </citation>
    <scope>NUCLEOTIDE SEQUENCE</scope>
    <source>
        <strain evidence="2">ECLA1</strain>
    </source>
</reference>
<feature type="compositionally biased region" description="Polar residues" evidence="1">
    <location>
        <begin position="346"/>
        <end position="356"/>
    </location>
</feature>
<feature type="compositionally biased region" description="Low complexity" evidence="1">
    <location>
        <begin position="39"/>
        <end position="52"/>
    </location>
</feature>
<feature type="compositionally biased region" description="Polar residues" evidence="1">
    <location>
        <begin position="210"/>
        <end position="220"/>
    </location>
</feature>